<dbReference type="GO" id="GO:0004640">
    <property type="term" value="F:phosphoribosylanthranilate isomerase activity"/>
    <property type="evidence" value="ECO:0007669"/>
    <property type="project" value="TreeGrafter"/>
</dbReference>
<keyword evidence="7" id="KW-0057">Aromatic amino acid biosynthesis</keyword>
<evidence type="ECO:0000313" key="11">
    <source>
        <dbReference type="Proteomes" id="UP000176604"/>
    </source>
</evidence>
<dbReference type="PANTHER" id="PTHR22854">
    <property type="entry name" value="TRYPTOPHAN BIOSYNTHESIS PROTEIN"/>
    <property type="match status" value="1"/>
</dbReference>
<comment type="catalytic activity">
    <reaction evidence="1">
        <text>1-(2-carboxyphenylamino)-1-deoxy-D-ribulose 5-phosphate + H(+) = (1S,2R)-1-C-(indol-3-yl)glycerol 3-phosphate + CO2 + H2O</text>
        <dbReference type="Rhea" id="RHEA:23476"/>
        <dbReference type="ChEBI" id="CHEBI:15377"/>
        <dbReference type="ChEBI" id="CHEBI:15378"/>
        <dbReference type="ChEBI" id="CHEBI:16526"/>
        <dbReference type="ChEBI" id="CHEBI:58613"/>
        <dbReference type="ChEBI" id="CHEBI:58866"/>
        <dbReference type="EC" id="4.1.1.48"/>
    </reaction>
</comment>
<keyword evidence="8" id="KW-0456">Lyase</keyword>
<dbReference type="InterPro" id="IPR013785">
    <property type="entry name" value="Aldolase_TIM"/>
</dbReference>
<dbReference type="Gene3D" id="3.20.20.70">
    <property type="entry name" value="Aldolase class I"/>
    <property type="match status" value="2"/>
</dbReference>
<comment type="pathway">
    <text evidence="2">Amino-acid biosynthesis; L-tryptophan biosynthesis; L-tryptophan from chorismate: step 4/5.</text>
</comment>
<keyword evidence="5" id="KW-0210">Decarboxylase</keyword>
<dbReference type="InterPro" id="IPR045186">
    <property type="entry name" value="Indole-3-glycerol_P_synth"/>
</dbReference>
<dbReference type="AlphaFoldDB" id="A0A1F7ULU6"/>
<dbReference type="GO" id="GO:0000162">
    <property type="term" value="P:L-tryptophan biosynthetic process"/>
    <property type="evidence" value="ECO:0007669"/>
    <property type="project" value="UniProtKB-UniPathway"/>
</dbReference>
<dbReference type="SUPFAM" id="SSF51366">
    <property type="entry name" value="Ribulose-phoshate binding barrel"/>
    <property type="match status" value="1"/>
</dbReference>
<dbReference type="PROSITE" id="PS00614">
    <property type="entry name" value="IGPS"/>
    <property type="match status" value="1"/>
</dbReference>
<dbReference type="Proteomes" id="UP000176604">
    <property type="component" value="Unassembled WGS sequence"/>
</dbReference>
<sequence length="308" mass="34091">MKNLEGFLGTIYPVIQEQVARALDQVSLTGMKQRAAGRRLPIIDARERLVKRHTPMAVIAEIKRASPSIPLHQLSDNQNLRNGNQSRVKLRSSWCGGKGAVSDRNTLSQVQSYVDGGAAVISVLTEPSYFKGSLEEVVHLKEGFPYMPFLRKDFIINEYQIYESKAAGADMLLLITRWLTDEELKKLYQRTREVGLHALVEVETEEDLQRACAIGADIIGINARNLIDLSVDVNRVTELVRKVRSVVRANLPRGKAGGRSPLLVGESGVDNPEIVRAWHEAGVGAVLVGTALMRSNDPAELIKQFSMV</sequence>
<evidence type="ECO:0000256" key="3">
    <source>
        <dbReference type="ARBA" id="ARBA00012362"/>
    </source>
</evidence>
<dbReference type="EMBL" id="MGEF01000014">
    <property type="protein sequence ID" value="OGL79252.1"/>
    <property type="molecule type" value="Genomic_DNA"/>
</dbReference>
<keyword evidence="6" id="KW-0822">Tryptophan biosynthesis</keyword>
<gene>
    <name evidence="10" type="ORF">A3J43_01550</name>
</gene>
<dbReference type="GO" id="GO:0004425">
    <property type="term" value="F:indole-3-glycerol-phosphate synthase activity"/>
    <property type="evidence" value="ECO:0007669"/>
    <property type="project" value="UniProtKB-EC"/>
</dbReference>
<evidence type="ECO:0000256" key="1">
    <source>
        <dbReference type="ARBA" id="ARBA00001633"/>
    </source>
</evidence>
<evidence type="ECO:0000256" key="5">
    <source>
        <dbReference type="ARBA" id="ARBA00022793"/>
    </source>
</evidence>
<dbReference type="CDD" id="cd00331">
    <property type="entry name" value="IGPS"/>
    <property type="match status" value="1"/>
</dbReference>
<accession>A0A1F7ULU6</accession>
<reference evidence="10 11" key="1">
    <citation type="journal article" date="2016" name="Nat. Commun.">
        <title>Thousands of microbial genomes shed light on interconnected biogeochemical processes in an aquifer system.</title>
        <authorList>
            <person name="Anantharaman K."/>
            <person name="Brown C.T."/>
            <person name="Hug L.A."/>
            <person name="Sharon I."/>
            <person name="Castelle C.J."/>
            <person name="Probst A.J."/>
            <person name="Thomas B.C."/>
            <person name="Singh A."/>
            <person name="Wilkins M.J."/>
            <person name="Karaoz U."/>
            <person name="Brodie E.L."/>
            <person name="Williams K.H."/>
            <person name="Hubbard S.S."/>
            <person name="Banfield J.F."/>
        </authorList>
    </citation>
    <scope>NUCLEOTIDE SEQUENCE [LARGE SCALE GENOMIC DNA]</scope>
</reference>
<dbReference type="Pfam" id="PF00218">
    <property type="entry name" value="IGPS"/>
    <property type="match status" value="1"/>
</dbReference>
<protein>
    <recommendedName>
        <fullName evidence="3">indole-3-glycerol-phosphate synthase</fullName>
        <ecNumber evidence="3">4.1.1.48</ecNumber>
    </recommendedName>
</protein>
<dbReference type="STRING" id="1802397.A3J43_01550"/>
<evidence type="ECO:0000259" key="9">
    <source>
        <dbReference type="Pfam" id="PF00218"/>
    </source>
</evidence>
<evidence type="ECO:0000256" key="4">
    <source>
        <dbReference type="ARBA" id="ARBA00022605"/>
    </source>
</evidence>
<dbReference type="InterPro" id="IPR013798">
    <property type="entry name" value="Indole-3-glycerol_P_synth_dom"/>
</dbReference>
<evidence type="ECO:0000256" key="6">
    <source>
        <dbReference type="ARBA" id="ARBA00022822"/>
    </source>
</evidence>
<comment type="caution">
    <text evidence="10">The sequence shown here is derived from an EMBL/GenBank/DDBJ whole genome shotgun (WGS) entry which is preliminary data.</text>
</comment>
<keyword evidence="4" id="KW-0028">Amino-acid biosynthesis</keyword>
<evidence type="ECO:0000256" key="7">
    <source>
        <dbReference type="ARBA" id="ARBA00023141"/>
    </source>
</evidence>
<organism evidence="10 11">
    <name type="scientific">Candidatus Uhrbacteria bacterium RIFCSPHIGHO2_12_FULL_54_23</name>
    <dbReference type="NCBI Taxonomy" id="1802397"/>
    <lineage>
        <taxon>Bacteria</taxon>
        <taxon>Candidatus Uhriibacteriota</taxon>
    </lineage>
</organism>
<evidence type="ECO:0000256" key="2">
    <source>
        <dbReference type="ARBA" id="ARBA00004696"/>
    </source>
</evidence>
<name>A0A1F7ULU6_9BACT</name>
<dbReference type="UniPathway" id="UPA00035">
    <property type="reaction ID" value="UER00043"/>
</dbReference>
<feature type="domain" description="Indole-3-glycerol phosphate synthase" evidence="9">
    <location>
        <begin position="103"/>
        <end position="304"/>
    </location>
</feature>
<dbReference type="InterPro" id="IPR001468">
    <property type="entry name" value="Indole-3-GlycerolPSynthase_CS"/>
</dbReference>
<evidence type="ECO:0000313" key="10">
    <source>
        <dbReference type="EMBL" id="OGL79252.1"/>
    </source>
</evidence>
<proteinExistence type="predicted"/>
<dbReference type="EC" id="4.1.1.48" evidence="3"/>
<evidence type="ECO:0000256" key="8">
    <source>
        <dbReference type="ARBA" id="ARBA00023239"/>
    </source>
</evidence>
<dbReference type="InterPro" id="IPR011060">
    <property type="entry name" value="RibuloseP-bd_barrel"/>
</dbReference>
<dbReference type="PANTHER" id="PTHR22854:SF2">
    <property type="entry name" value="INDOLE-3-GLYCEROL-PHOSPHATE SYNTHASE"/>
    <property type="match status" value="1"/>
</dbReference>